<proteinExistence type="predicted"/>
<accession>A0AA36M8B6</accession>
<name>A0AA36M8B6_CYLNA</name>
<dbReference type="EMBL" id="CATQJL010000305">
    <property type="protein sequence ID" value="CAJ0601428.1"/>
    <property type="molecule type" value="Genomic_DNA"/>
</dbReference>
<dbReference type="Proteomes" id="UP001176961">
    <property type="component" value="Unassembled WGS sequence"/>
</dbReference>
<dbReference type="AlphaFoldDB" id="A0AA36M8B6"/>
<gene>
    <name evidence="1" type="ORF">CYNAS_LOCUS13411</name>
</gene>
<protein>
    <submittedName>
        <fullName evidence="1">Uncharacterized protein</fullName>
    </submittedName>
</protein>
<evidence type="ECO:0000313" key="2">
    <source>
        <dbReference type="Proteomes" id="UP001176961"/>
    </source>
</evidence>
<sequence>MALHGHMPYKLNLDYDVTSENVLRTPPTRKRKNHLQMVFSDENAELNKTGGVEEKPMFIAHYVKIVTDGCDKPRLRGSKTPIEVNYAATEISMAPSESAYKPLPFREMTIAEEVK</sequence>
<evidence type="ECO:0000313" key="1">
    <source>
        <dbReference type="EMBL" id="CAJ0601428.1"/>
    </source>
</evidence>
<keyword evidence="2" id="KW-1185">Reference proteome</keyword>
<organism evidence="1 2">
    <name type="scientific">Cylicocyclus nassatus</name>
    <name type="common">Nematode worm</name>
    <dbReference type="NCBI Taxonomy" id="53992"/>
    <lineage>
        <taxon>Eukaryota</taxon>
        <taxon>Metazoa</taxon>
        <taxon>Ecdysozoa</taxon>
        <taxon>Nematoda</taxon>
        <taxon>Chromadorea</taxon>
        <taxon>Rhabditida</taxon>
        <taxon>Rhabditina</taxon>
        <taxon>Rhabditomorpha</taxon>
        <taxon>Strongyloidea</taxon>
        <taxon>Strongylidae</taxon>
        <taxon>Cylicocyclus</taxon>
    </lineage>
</organism>
<comment type="caution">
    <text evidence="1">The sequence shown here is derived from an EMBL/GenBank/DDBJ whole genome shotgun (WGS) entry which is preliminary data.</text>
</comment>
<reference evidence="1" key="1">
    <citation type="submission" date="2023-07" db="EMBL/GenBank/DDBJ databases">
        <authorList>
            <consortium name="CYATHOMIX"/>
        </authorList>
    </citation>
    <scope>NUCLEOTIDE SEQUENCE</scope>
    <source>
        <strain evidence="1">N/A</strain>
    </source>
</reference>